<keyword evidence="1" id="KW-0812">Transmembrane</keyword>
<dbReference type="Pfam" id="PF16316">
    <property type="entry name" value="DUF4956"/>
    <property type="match status" value="1"/>
</dbReference>
<organism evidence="2 3">
    <name type="scientific">Tenacibaculum vairaonense</name>
    <dbReference type="NCBI Taxonomy" id="3137860"/>
    <lineage>
        <taxon>Bacteria</taxon>
        <taxon>Pseudomonadati</taxon>
        <taxon>Bacteroidota</taxon>
        <taxon>Flavobacteriia</taxon>
        <taxon>Flavobacteriales</taxon>
        <taxon>Flavobacteriaceae</taxon>
        <taxon>Tenacibaculum</taxon>
    </lineage>
</organism>
<comment type="caution">
    <text evidence="2">The sequence shown here is derived from an EMBL/GenBank/DDBJ whole genome shotgun (WGS) entry which is preliminary data.</text>
</comment>
<evidence type="ECO:0000313" key="3">
    <source>
        <dbReference type="Proteomes" id="UP001497602"/>
    </source>
</evidence>
<keyword evidence="1" id="KW-1133">Transmembrane helix</keyword>
<keyword evidence="1" id="KW-0472">Membrane</keyword>
<dbReference type="EMBL" id="CAXJRC010000022">
    <property type="protein sequence ID" value="CAL2106913.1"/>
    <property type="molecule type" value="Genomic_DNA"/>
</dbReference>
<evidence type="ECO:0000313" key="2">
    <source>
        <dbReference type="EMBL" id="CAL2106913.1"/>
    </source>
</evidence>
<gene>
    <name evidence="2" type="ORF">T190115A13A_20193</name>
</gene>
<protein>
    <submittedName>
        <fullName evidence="2">DUF4956 domain-containing protein</fullName>
    </submittedName>
</protein>
<evidence type="ECO:0000256" key="1">
    <source>
        <dbReference type="SAM" id="Phobius"/>
    </source>
</evidence>
<dbReference type="InterPro" id="IPR032531">
    <property type="entry name" value="DUF4956"/>
</dbReference>
<sequence>MNINEELFMITCIFLNMLIIFLSIKTKDITEFSKGFFSRTKVLNMVYEKIENIHINEGEALKKDLKERLGIDVINYKIHHIDFLKDTAELTLYYKKTSALIKKETTNTYQTPALNRIKN</sequence>
<name>A0ABP1FCA8_9FLAO</name>
<proteinExistence type="predicted"/>
<feature type="transmembrane region" description="Helical" evidence="1">
    <location>
        <begin position="6"/>
        <end position="24"/>
    </location>
</feature>
<keyword evidence="3" id="KW-1185">Reference proteome</keyword>
<reference evidence="2 3" key="1">
    <citation type="submission" date="2024-05" db="EMBL/GenBank/DDBJ databases">
        <authorList>
            <person name="Duchaud E."/>
        </authorList>
    </citation>
    <scope>NUCLEOTIDE SEQUENCE [LARGE SCALE GENOMIC DNA]</scope>
    <source>
        <strain evidence="2">Ena-SAMPLE-TAB-13-05-2024-13:56:06:370-140305</strain>
    </source>
</reference>
<accession>A0ABP1FCA8</accession>
<dbReference type="Proteomes" id="UP001497602">
    <property type="component" value="Unassembled WGS sequence"/>
</dbReference>